<feature type="transmembrane region" description="Helical" evidence="9">
    <location>
        <begin position="499"/>
        <end position="520"/>
    </location>
</feature>
<dbReference type="InterPro" id="IPR044880">
    <property type="entry name" value="NCX_ion-bd_dom_sf"/>
</dbReference>
<keyword evidence="5 9" id="KW-1133">Transmembrane helix</keyword>
<feature type="transmembrane region" description="Helical" evidence="9">
    <location>
        <begin position="175"/>
        <end position="198"/>
    </location>
</feature>
<reference evidence="11 12" key="1">
    <citation type="journal article" date="2019" name="New Phytol.">
        <title>Comparative genomics reveals unique wood-decay strategies and fruiting body development in the Schizophyllaceae.</title>
        <authorList>
            <person name="Almasi E."/>
            <person name="Sahu N."/>
            <person name="Krizsan K."/>
            <person name="Balint B."/>
            <person name="Kovacs G.M."/>
            <person name="Kiss B."/>
            <person name="Cseklye J."/>
            <person name="Drula E."/>
            <person name="Henrissat B."/>
            <person name="Nagy I."/>
            <person name="Chovatia M."/>
            <person name="Adam C."/>
            <person name="LaButti K."/>
            <person name="Lipzen A."/>
            <person name="Riley R."/>
            <person name="Grigoriev I.V."/>
            <person name="Nagy L.G."/>
        </authorList>
    </citation>
    <scope>NUCLEOTIDE SEQUENCE [LARGE SCALE GENOMIC DNA]</scope>
    <source>
        <strain evidence="11 12">NL-1724</strain>
    </source>
</reference>
<dbReference type="Proteomes" id="UP000320762">
    <property type="component" value="Unassembled WGS sequence"/>
</dbReference>
<evidence type="ECO:0000256" key="2">
    <source>
        <dbReference type="ARBA" id="ARBA00008170"/>
    </source>
</evidence>
<name>A0A550CJ59_9AGAR</name>
<dbReference type="GO" id="GO:0000329">
    <property type="term" value="C:fungal-type vacuole membrane"/>
    <property type="evidence" value="ECO:0007669"/>
    <property type="project" value="TreeGrafter"/>
</dbReference>
<sequence length="624" mass="67858">MHAHHRSRSTPNASGAYSNSIERVDTNVSTFTSDSRSSLVAHRGSRAKNSDLPFHTPPEDRKQRTWTETFHEAFAGWRLLVLGSWLNLMLFIVPIAASWTVSVLLPESHALVFATSIFALIPLVRLHDVAITQVSRRIGGANAGLLHASMVHRVEIVVGFTALRNCELTVVQSSLIGSILSKLLLVLGLCFFAGGIRFAEQGFDPTATQIHSSLLSIGVGGILLPAVYHFALSGEIDDSSEWQKLNIMYMSHGVSLVMILVYICYMVFQLYSHRHLYEDNRVQSRKHLVKPPPSLVKLRKAANASFSLKASASNLSLTGKTSPSQEKLGSYGLPPGLEQSRSQSPGRFGRVTPDGSPARARSRSPGLRSMYLGQGAQPDGSPAQITPSGTASSISVLPGGETVRLVELPPLRRQETSASGMQWSDSDAEMYDSLRDANDRRDVNLGNEEAQHVPKLPPAQLSWFLTLSTLTLVTIAVSVTADWLVQSMDGVSDVISKEWVALILLPAVTSLAECLTAVSVSVKDQLELSVSVAVGSTIQTVLFVIPLMVLSAWAMEKPLSLLFDPFMSLVLYLSVQTMGFVVADGKSNWMEGVILISFYIIVAVSYWFYPGSTFASSLAVCKVD</sequence>
<feature type="domain" description="Sodium/calcium exchanger membrane region" evidence="10">
    <location>
        <begin position="469"/>
        <end position="604"/>
    </location>
</feature>
<comment type="similarity">
    <text evidence="2">Belongs to the Ca(2+):cation antiporter (CaCA) (TC 2.A.19) family.</text>
</comment>
<feature type="domain" description="Sodium/calcium exchanger membrane region" evidence="10">
    <location>
        <begin position="110"/>
        <end position="270"/>
    </location>
</feature>
<dbReference type="GO" id="GO:0015369">
    <property type="term" value="F:calcium:proton antiporter activity"/>
    <property type="evidence" value="ECO:0007669"/>
    <property type="project" value="TreeGrafter"/>
</dbReference>
<dbReference type="GO" id="GO:0012505">
    <property type="term" value="C:endomembrane system"/>
    <property type="evidence" value="ECO:0007669"/>
    <property type="project" value="UniProtKB-SubCell"/>
</dbReference>
<feature type="transmembrane region" description="Helical" evidence="9">
    <location>
        <begin position="251"/>
        <end position="271"/>
    </location>
</feature>
<dbReference type="Gene3D" id="1.20.1420.30">
    <property type="entry name" value="NCX, central ion-binding region"/>
    <property type="match status" value="2"/>
</dbReference>
<keyword evidence="6" id="KW-0406">Ion transport</keyword>
<accession>A0A550CJ59</accession>
<dbReference type="OrthoDB" id="1699231at2759"/>
<keyword evidence="3" id="KW-0813">Transport</keyword>
<gene>
    <name evidence="11" type="ORF">BD626DRAFT_582646</name>
</gene>
<feature type="transmembrane region" description="Helical" evidence="9">
    <location>
        <begin position="532"/>
        <end position="555"/>
    </location>
</feature>
<evidence type="ECO:0000256" key="6">
    <source>
        <dbReference type="ARBA" id="ARBA00023065"/>
    </source>
</evidence>
<feature type="region of interest" description="Disordered" evidence="8">
    <location>
        <begin position="315"/>
        <end position="396"/>
    </location>
</feature>
<evidence type="ECO:0000256" key="7">
    <source>
        <dbReference type="ARBA" id="ARBA00023136"/>
    </source>
</evidence>
<evidence type="ECO:0000256" key="9">
    <source>
        <dbReference type="SAM" id="Phobius"/>
    </source>
</evidence>
<dbReference type="PANTHER" id="PTHR31503">
    <property type="entry name" value="VACUOLAR CALCIUM ION TRANSPORTER"/>
    <property type="match status" value="1"/>
</dbReference>
<keyword evidence="4 9" id="KW-0812">Transmembrane</keyword>
<dbReference type="Pfam" id="PF01699">
    <property type="entry name" value="Na_Ca_ex"/>
    <property type="match status" value="2"/>
</dbReference>
<feature type="transmembrane region" description="Helical" evidence="9">
    <location>
        <begin position="79"/>
        <end position="102"/>
    </location>
</feature>
<dbReference type="InterPro" id="IPR004837">
    <property type="entry name" value="NaCa_Exmemb"/>
</dbReference>
<feature type="region of interest" description="Disordered" evidence="8">
    <location>
        <begin position="35"/>
        <end position="62"/>
    </location>
</feature>
<evidence type="ECO:0000256" key="4">
    <source>
        <dbReference type="ARBA" id="ARBA00022692"/>
    </source>
</evidence>
<evidence type="ECO:0000256" key="8">
    <source>
        <dbReference type="SAM" id="MobiDB-lite"/>
    </source>
</evidence>
<feature type="transmembrane region" description="Helical" evidence="9">
    <location>
        <begin position="461"/>
        <end position="479"/>
    </location>
</feature>
<evidence type="ECO:0000256" key="3">
    <source>
        <dbReference type="ARBA" id="ARBA00022448"/>
    </source>
</evidence>
<dbReference type="EMBL" id="VDMD01000006">
    <property type="protein sequence ID" value="TRM64786.1"/>
    <property type="molecule type" value="Genomic_DNA"/>
</dbReference>
<evidence type="ECO:0000256" key="5">
    <source>
        <dbReference type="ARBA" id="ARBA00022989"/>
    </source>
</evidence>
<feature type="compositionally biased region" description="Polar residues" evidence="8">
    <location>
        <begin position="315"/>
        <end position="327"/>
    </location>
</feature>
<dbReference type="STRING" id="97359.A0A550CJ59"/>
<dbReference type="PANTHER" id="PTHR31503:SF20">
    <property type="entry name" value="CA(2+)_H(+) EXCHANGER, PUTATIVE (EUROFUNG)-RELATED"/>
    <property type="match status" value="1"/>
</dbReference>
<evidence type="ECO:0000313" key="12">
    <source>
        <dbReference type="Proteomes" id="UP000320762"/>
    </source>
</evidence>
<evidence type="ECO:0000256" key="1">
    <source>
        <dbReference type="ARBA" id="ARBA00004127"/>
    </source>
</evidence>
<comment type="subcellular location">
    <subcellularLocation>
        <location evidence="1">Endomembrane system</location>
        <topology evidence="1">Multi-pass membrane protein</topology>
    </subcellularLocation>
</comment>
<protein>
    <submittedName>
        <fullName evidence="11">Sodium/calcium exchanger protein-domain-containing protein</fullName>
    </submittedName>
</protein>
<feature type="transmembrane region" description="Helical" evidence="9">
    <location>
        <begin position="561"/>
        <end position="582"/>
    </location>
</feature>
<evidence type="ECO:0000313" key="11">
    <source>
        <dbReference type="EMBL" id="TRM64786.1"/>
    </source>
</evidence>
<dbReference type="GO" id="GO:0006874">
    <property type="term" value="P:intracellular calcium ion homeostasis"/>
    <property type="evidence" value="ECO:0007669"/>
    <property type="project" value="TreeGrafter"/>
</dbReference>
<dbReference type="InterPro" id="IPR004713">
    <property type="entry name" value="CaH_exchang"/>
</dbReference>
<comment type="caution">
    <text evidence="11">The sequence shown here is derived from an EMBL/GenBank/DDBJ whole genome shotgun (WGS) entry which is preliminary data.</text>
</comment>
<dbReference type="AlphaFoldDB" id="A0A550CJ59"/>
<keyword evidence="7 9" id="KW-0472">Membrane</keyword>
<proteinExistence type="inferred from homology"/>
<keyword evidence="12" id="KW-1185">Reference proteome</keyword>
<feature type="transmembrane region" description="Helical" evidence="9">
    <location>
        <begin position="210"/>
        <end position="231"/>
    </location>
</feature>
<organism evidence="11 12">
    <name type="scientific">Schizophyllum amplum</name>
    <dbReference type="NCBI Taxonomy" id="97359"/>
    <lineage>
        <taxon>Eukaryota</taxon>
        <taxon>Fungi</taxon>
        <taxon>Dikarya</taxon>
        <taxon>Basidiomycota</taxon>
        <taxon>Agaricomycotina</taxon>
        <taxon>Agaricomycetes</taxon>
        <taxon>Agaricomycetidae</taxon>
        <taxon>Agaricales</taxon>
        <taxon>Schizophyllaceae</taxon>
        <taxon>Schizophyllum</taxon>
    </lineage>
</organism>
<evidence type="ECO:0000259" key="10">
    <source>
        <dbReference type="Pfam" id="PF01699"/>
    </source>
</evidence>
<feature type="compositionally biased region" description="Polar residues" evidence="8">
    <location>
        <begin position="383"/>
        <end position="395"/>
    </location>
</feature>
<feature type="transmembrane region" description="Helical" evidence="9">
    <location>
        <begin position="589"/>
        <end position="609"/>
    </location>
</feature>